<dbReference type="Gene3D" id="3.10.450.130">
    <property type="entry name" value="folded 79 residue fragment of lin0334 like domains"/>
    <property type="match status" value="1"/>
</dbReference>
<dbReference type="InterPro" id="IPR010738">
    <property type="entry name" value="DUF1310"/>
</dbReference>
<sequence length="133" mass="14843">MNKTLKIVGIVIASILAIGIVIIGGYKMMQKVEQDQMVKVVKSEEVKKIIENKLKYLDSDALTKKGTIKSYEIDIKSIKHNPMGGIDFKVYVNSDKKLRVMYGLEKDSNTGEIKYSGGGYSAQLAELLKKVKK</sequence>
<evidence type="ECO:0000313" key="2">
    <source>
        <dbReference type="EMBL" id="MBF1713327.1"/>
    </source>
</evidence>
<accession>A0A930RCU4</accession>
<dbReference type="Proteomes" id="UP000721045">
    <property type="component" value="Unassembled WGS sequence"/>
</dbReference>
<keyword evidence="1" id="KW-0472">Membrane</keyword>
<organism evidence="2 3">
    <name type="scientific">Streptococcus intermedius</name>
    <dbReference type="NCBI Taxonomy" id="1338"/>
    <lineage>
        <taxon>Bacteria</taxon>
        <taxon>Bacillati</taxon>
        <taxon>Bacillota</taxon>
        <taxon>Bacilli</taxon>
        <taxon>Lactobacillales</taxon>
        <taxon>Streptococcaceae</taxon>
        <taxon>Streptococcus</taxon>
        <taxon>Streptococcus anginosus group</taxon>
    </lineage>
</organism>
<name>A0A930RCU4_STRIT</name>
<protein>
    <submittedName>
        <fullName evidence="2">DUF1310 family protein</fullName>
    </submittedName>
</protein>
<keyword evidence="1" id="KW-0812">Transmembrane</keyword>
<dbReference type="Pfam" id="PF07006">
    <property type="entry name" value="DUF1310"/>
    <property type="match status" value="1"/>
</dbReference>
<keyword evidence="1" id="KW-1133">Transmembrane helix</keyword>
<dbReference type="AlphaFoldDB" id="A0A930RCU4"/>
<feature type="transmembrane region" description="Helical" evidence="1">
    <location>
        <begin position="6"/>
        <end position="26"/>
    </location>
</feature>
<comment type="caution">
    <text evidence="2">The sequence shown here is derived from an EMBL/GenBank/DDBJ whole genome shotgun (WGS) entry which is preliminary data.</text>
</comment>
<evidence type="ECO:0000256" key="1">
    <source>
        <dbReference type="SAM" id="Phobius"/>
    </source>
</evidence>
<dbReference type="EMBL" id="JABZYP010000022">
    <property type="protein sequence ID" value="MBF1713327.1"/>
    <property type="molecule type" value="Genomic_DNA"/>
</dbReference>
<evidence type="ECO:0000313" key="3">
    <source>
        <dbReference type="Proteomes" id="UP000721045"/>
    </source>
</evidence>
<reference evidence="2" key="1">
    <citation type="submission" date="2020-04" db="EMBL/GenBank/DDBJ databases">
        <title>Deep metagenomics examines the oral microbiome during advanced dental caries in children, revealing novel taxa and co-occurrences with host molecules.</title>
        <authorList>
            <person name="Baker J.L."/>
            <person name="Morton J.T."/>
            <person name="Dinis M."/>
            <person name="Alvarez R."/>
            <person name="Tran N.C."/>
            <person name="Knight R."/>
            <person name="Edlund A."/>
        </authorList>
    </citation>
    <scope>NUCLEOTIDE SEQUENCE</scope>
    <source>
        <strain evidence="2">JCVI_23_bin.22</strain>
    </source>
</reference>
<gene>
    <name evidence="2" type="ORF">HXO88_06305</name>
</gene>
<proteinExistence type="predicted"/>